<dbReference type="EMBL" id="JAIWYP010000012">
    <property type="protein sequence ID" value="KAH3726219.1"/>
    <property type="molecule type" value="Genomic_DNA"/>
</dbReference>
<feature type="region of interest" description="Disordered" evidence="1">
    <location>
        <begin position="803"/>
        <end position="955"/>
    </location>
</feature>
<reference evidence="2" key="1">
    <citation type="journal article" date="2019" name="bioRxiv">
        <title>The Genome of the Zebra Mussel, Dreissena polymorpha: A Resource for Invasive Species Research.</title>
        <authorList>
            <person name="McCartney M.A."/>
            <person name="Auch B."/>
            <person name="Kono T."/>
            <person name="Mallez S."/>
            <person name="Zhang Y."/>
            <person name="Obille A."/>
            <person name="Becker A."/>
            <person name="Abrahante J.E."/>
            <person name="Garbe J."/>
            <person name="Badalamenti J.P."/>
            <person name="Herman A."/>
            <person name="Mangelson H."/>
            <person name="Liachko I."/>
            <person name="Sullivan S."/>
            <person name="Sone E.D."/>
            <person name="Koren S."/>
            <person name="Silverstein K.A.T."/>
            <person name="Beckman K.B."/>
            <person name="Gohl D.M."/>
        </authorList>
    </citation>
    <scope>NUCLEOTIDE SEQUENCE</scope>
    <source>
        <strain evidence="2">Duluth1</strain>
        <tissue evidence="2">Whole animal</tissue>
    </source>
</reference>
<feature type="compositionally biased region" description="Basic residues" evidence="1">
    <location>
        <begin position="814"/>
        <end position="830"/>
    </location>
</feature>
<accession>A0A9D4HNZ2</accession>
<evidence type="ECO:0000313" key="3">
    <source>
        <dbReference type="Proteomes" id="UP000828390"/>
    </source>
</evidence>
<name>A0A9D4HNZ2_DREPO</name>
<evidence type="ECO:0000256" key="1">
    <source>
        <dbReference type="SAM" id="MobiDB-lite"/>
    </source>
</evidence>
<feature type="region of interest" description="Disordered" evidence="1">
    <location>
        <begin position="347"/>
        <end position="423"/>
    </location>
</feature>
<feature type="region of interest" description="Disordered" evidence="1">
    <location>
        <begin position="94"/>
        <end position="143"/>
    </location>
</feature>
<feature type="compositionally biased region" description="Polar residues" evidence="1">
    <location>
        <begin position="244"/>
        <end position="256"/>
    </location>
</feature>
<sequence>MSSSPRSGKSVELDMSDKLIATPILHNSVVDRAHVRSLHFGALADDPNIAQFRKIKPKLAEDSIAPRVIIVHASQFVPTTTPVLTHAVPQLIPVPTKPDETILTGSNKSSESQKSNSESKSPLKTPNKNSHRTGVFKGEVSRSNGDTLMNISSVIQSKSPQTMCEIKDCQKEQNSSVESCAIGIYESKGVNKVAAKEKQHKKTSFENNSKELRNTKIEDKKNQIIGHDQVQMEDQNKSEHDSQKQCISQGLNQPNEVTRKESNDEKQKETNKSGIRKNRKSVNKLKVKIPSVSRTNVNLKSPEIKKSLVVFTKKKHAPVGDVESNCATADDLPLAVLRKQIKQSTNGVKKSGDMVEGSHATKECDSSRNKMGSFLSKQQTSYKTHTDKDFGSNQNTKIKRETCSTNGDHDRNRKSNDNNYTIRNINSNNKLTAAIVKVEDITDKVCCLSKHRQYSEPSTPKKQVSESEEVTPSKEQMLEKVGLTPTKSVSATISPKRASVLEFLSDWRRSPSAKTKTPNTRSKQRKLEEIMKYPLTPRRRSLFKSPTSSTNEIITENIDDKQKSEKTVKRVNNILGKLHKNNPEDNLISCVKDRTEIVKETLLADSDQALDGPCQRLFAIDTNTAKINKNLKYNRVTISDDIKSPEKECEDESLVKTISESVCSENNLGDIDELETSVNNLVDIMEKDVPTKAAASSIIDTDFRENSFTDMNYKFTIVKETSSQVPLVEGGKHISSELHTVEISLKNTSIYQKTLIMENAAANLNKENIGGNQDNCDHKSCDLCEPTTSELLEEISVNSNNSLNTKILREVPERHHKKKSKHKHRHKHSHDKSNDENSEFTNHRKHVLSVSEEGEPKHKPRPRQSRSDPHGTELDMASSEGARQSALVDEQGHTHGQNSHKEDTGLTSADAARDRLRNDHQHGDAGPGSHRAKRKRSHSPPGSHTTKRLREEKSLAELNIDEALSKLYST</sequence>
<feature type="compositionally biased region" description="Basic and acidic residues" evidence="1">
    <location>
        <begin position="234"/>
        <end position="243"/>
    </location>
</feature>
<feature type="compositionally biased region" description="Basic and acidic residues" evidence="1">
    <location>
        <begin position="398"/>
        <end position="416"/>
    </location>
</feature>
<organism evidence="2 3">
    <name type="scientific">Dreissena polymorpha</name>
    <name type="common">Zebra mussel</name>
    <name type="synonym">Mytilus polymorpha</name>
    <dbReference type="NCBI Taxonomy" id="45954"/>
    <lineage>
        <taxon>Eukaryota</taxon>
        <taxon>Metazoa</taxon>
        <taxon>Spiralia</taxon>
        <taxon>Lophotrochozoa</taxon>
        <taxon>Mollusca</taxon>
        <taxon>Bivalvia</taxon>
        <taxon>Autobranchia</taxon>
        <taxon>Heteroconchia</taxon>
        <taxon>Euheterodonta</taxon>
        <taxon>Imparidentia</taxon>
        <taxon>Neoheterodontei</taxon>
        <taxon>Myida</taxon>
        <taxon>Dreissenoidea</taxon>
        <taxon>Dreissenidae</taxon>
        <taxon>Dreissena</taxon>
    </lineage>
</organism>
<feature type="compositionally biased region" description="Basic and acidic residues" evidence="1">
    <location>
        <begin position="208"/>
        <end position="222"/>
    </location>
</feature>
<feature type="compositionally biased region" description="Basic and acidic residues" evidence="1">
    <location>
        <begin position="911"/>
        <end position="923"/>
    </location>
</feature>
<dbReference type="Proteomes" id="UP000828390">
    <property type="component" value="Unassembled WGS sequence"/>
</dbReference>
<evidence type="ECO:0000313" key="2">
    <source>
        <dbReference type="EMBL" id="KAH3726219.1"/>
    </source>
</evidence>
<feature type="compositionally biased region" description="Basic and acidic residues" evidence="1">
    <location>
        <begin position="359"/>
        <end position="368"/>
    </location>
</feature>
<gene>
    <name evidence="2" type="ORF">DPMN_052077</name>
</gene>
<feature type="compositionally biased region" description="Basic and acidic residues" evidence="1">
    <location>
        <begin position="257"/>
        <end position="271"/>
    </location>
</feature>
<comment type="caution">
    <text evidence="2">The sequence shown here is derived from an EMBL/GenBank/DDBJ whole genome shotgun (WGS) entry which is preliminary data.</text>
</comment>
<keyword evidence="3" id="KW-1185">Reference proteome</keyword>
<feature type="compositionally biased region" description="Low complexity" evidence="1">
    <location>
        <begin position="106"/>
        <end position="120"/>
    </location>
</feature>
<proteinExistence type="predicted"/>
<reference evidence="2" key="2">
    <citation type="submission" date="2020-11" db="EMBL/GenBank/DDBJ databases">
        <authorList>
            <person name="McCartney M.A."/>
            <person name="Auch B."/>
            <person name="Kono T."/>
            <person name="Mallez S."/>
            <person name="Becker A."/>
            <person name="Gohl D.M."/>
            <person name="Silverstein K.A.T."/>
            <person name="Koren S."/>
            <person name="Bechman K.B."/>
            <person name="Herman A."/>
            <person name="Abrahante J.E."/>
            <person name="Garbe J."/>
        </authorList>
    </citation>
    <scope>NUCLEOTIDE SEQUENCE</scope>
    <source>
        <strain evidence="2">Duluth1</strain>
        <tissue evidence="2">Whole animal</tissue>
    </source>
</reference>
<dbReference type="AlphaFoldDB" id="A0A9D4HNZ2"/>
<feature type="region of interest" description="Disordered" evidence="1">
    <location>
        <begin position="195"/>
        <end position="282"/>
    </location>
</feature>
<protein>
    <submittedName>
        <fullName evidence="2">Uncharacterized protein</fullName>
    </submittedName>
</protein>
<feature type="region of interest" description="Disordered" evidence="1">
    <location>
        <begin position="452"/>
        <end position="475"/>
    </location>
</feature>